<reference evidence="2" key="2">
    <citation type="submission" date="2020-08" db="EMBL/GenBank/DDBJ databases">
        <title>Plant Genome Project.</title>
        <authorList>
            <person name="Zhang R.-G."/>
        </authorList>
    </citation>
    <scope>NUCLEOTIDE SEQUENCE</scope>
    <source>
        <strain evidence="2">Huo1</strain>
        <tissue evidence="2">Leaf</tissue>
    </source>
</reference>
<organism evidence="2">
    <name type="scientific">Salvia splendens</name>
    <name type="common">Scarlet sage</name>
    <dbReference type="NCBI Taxonomy" id="180675"/>
    <lineage>
        <taxon>Eukaryota</taxon>
        <taxon>Viridiplantae</taxon>
        <taxon>Streptophyta</taxon>
        <taxon>Embryophyta</taxon>
        <taxon>Tracheophyta</taxon>
        <taxon>Spermatophyta</taxon>
        <taxon>Magnoliopsida</taxon>
        <taxon>eudicotyledons</taxon>
        <taxon>Gunneridae</taxon>
        <taxon>Pentapetalae</taxon>
        <taxon>asterids</taxon>
        <taxon>lamiids</taxon>
        <taxon>Lamiales</taxon>
        <taxon>Lamiaceae</taxon>
        <taxon>Nepetoideae</taxon>
        <taxon>Mentheae</taxon>
        <taxon>Salviinae</taxon>
        <taxon>Salvia</taxon>
        <taxon>Salvia subgen. Calosphace</taxon>
        <taxon>core Calosphace</taxon>
    </lineage>
</organism>
<accession>A0A8X8XLV3</accession>
<evidence type="ECO:0000256" key="1">
    <source>
        <dbReference type="SAM" id="MobiDB-lite"/>
    </source>
</evidence>
<gene>
    <name evidence="2" type="ORF">SASPL_127197</name>
</gene>
<feature type="region of interest" description="Disordered" evidence="1">
    <location>
        <begin position="64"/>
        <end position="91"/>
    </location>
</feature>
<reference evidence="2" key="1">
    <citation type="submission" date="2018-01" db="EMBL/GenBank/DDBJ databases">
        <authorList>
            <person name="Mao J.F."/>
        </authorList>
    </citation>
    <scope>NUCLEOTIDE SEQUENCE</scope>
    <source>
        <strain evidence="2">Huo1</strain>
        <tissue evidence="2">Leaf</tissue>
    </source>
</reference>
<sequence>MRPPSACRPAVGAFRPPRARVVVHCPDIRSPSRCLAHSFGGQGHATLPWTRCLATVDRDSGNGLGGISGKEDPVELDSTGHRPSFRPKARFGGPIRAEDIVQVGSLAGAAHLLKDNAAWPNDPLDLRNLKLEVSENRIHQVLDCSPTNRERELGLDRRETVEKKIMNTWQVVHGPDIRSWSRCLAHSWGGQGLSTFSILPISKVIDYVNEDKEER</sequence>
<evidence type="ECO:0000313" key="3">
    <source>
        <dbReference type="Proteomes" id="UP000298416"/>
    </source>
</evidence>
<keyword evidence="3" id="KW-1185">Reference proteome</keyword>
<dbReference type="AlphaFoldDB" id="A0A8X8XLV3"/>
<proteinExistence type="predicted"/>
<protein>
    <submittedName>
        <fullName evidence="2">Uncharacterized protein</fullName>
    </submittedName>
</protein>
<evidence type="ECO:0000313" key="2">
    <source>
        <dbReference type="EMBL" id="KAG6414470.1"/>
    </source>
</evidence>
<dbReference type="EMBL" id="PNBA02000009">
    <property type="protein sequence ID" value="KAG6414470.1"/>
    <property type="molecule type" value="Genomic_DNA"/>
</dbReference>
<dbReference type="Proteomes" id="UP000298416">
    <property type="component" value="Unassembled WGS sequence"/>
</dbReference>
<name>A0A8X8XLV3_SALSN</name>
<comment type="caution">
    <text evidence="2">The sequence shown here is derived from an EMBL/GenBank/DDBJ whole genome shotgun (WGS) entry which is preliminary data.</text>
</comment>